<organism evidence="4 5">
    <name type="scientific">Sandaracinobacter neustonicus</name>
    <dbReference type="NCBI Taxonomy" id="1715348"/>
    <lineage>
        <taxon>Bacteria</taxon>
        <taxon>Pseudomonadati</taxon>
        <taxon>Pseudomonadota</taxon>
        <taxon>Alphaproteobacteria</taxon>
        <taxon>Sphingomonadales</taxon>
        <taxon>Sphingosinicellaceae</taxon>
        <taxon>Sandaracinobacter</taxon>
    </lineage>
</organism>
<dbReference type="CDD" id="cd00077">
    <property type="entry name" value="HDc"/>
    <property type="match status" value="1"/>
</dbReference>
<reference evidence="4 5" key="1">
    <citation type="submission" date="2019-06" db="EMBL/GenBank/DDBJ databases">
        <authorList>
            <person name="Lee I."/>
            <person name="Jang G.I."/>
            <person name="Hwang C.Y."/>
        </authorList>
    </citation>
    <scope>NUCLEOTIDE SEQUENCE [LARGE SCALE GENOMIC DNA]</scope>
    <source>
        <strain evidence="4 5">PAMC 28131</strain>
    </source>
</reference>
<dbReference type="RefSeq" id="WP_140929310.1">
    <property type="nucleotide sequence ID" value="NZ_VFSU01000034.1"/>
</dbReference>
<dbReference type="PROSITE" id="PS51831">
    <property type="entry name" value="HD"/>
    <property type="match status" value="1"/>
</dbReference>
<dbReference type="InterPro" id="IPR050135">
    <property type="entry name" value="dGTPase-like"/>
</dbReference>
<dbReference type="GO" id="GO:0008832">
    <property type="term" value="F:dGTPase activity"/>
    <property type="evidence" value="ECO:0007669"/>
    <property type="project" value="TreeGrafter"/>
</dbReference>
<dbReference type="SMART" id="SM00471">
    <property type="entry name" value="HDc"/>
    <property type="match status" value="1"/>
</dbReference>
<evidence type="ECO:0000256" key="2">
    <source>
        <dbReference type="HAMAP-Rule" id="MF_01212"/>
    </source>
</evidence>
<dbReference type="InterPro" id="IPR026875">
    <property type="entry name" value="PHydrolase_assoc_dom"/>
</dbReference>
<gene>
    <name evidence="4" type="ORF">FJQ54_15380</name>
</gene>
<dbReference type="NCBIfam" id="NF002328">
    <property type="entry name" value="PRK01286.1-3"/>
    <property type="match status" value="1"/>
</dbReference>
<comment type="caution">
    <text evidence="4">The sequence shown here is derived from an EMBL/GenBank/DDBJ whole genome shotgun (WGS) entry which is preliminary data.</text>
</comment>
<accession>A0A501XDR5</accession>
<dbReference type="NCBIfam" id="NF002326">
    <property type="entry name" value="PRK01286.1-1"/>
    <property type="match status" value="1"/>
</dbReference>
<dbReference type="AlphaFoldDB" id="A0A501XDR5"/>
<keyword evidence="5" id="KW-1185">Reference proteome</keyword>
<dbReference type="EMBL" id="VFSU01000034">
    <property type="protein sequence ID" value="TPE58457.1"/>
    <property type="molecule type" value="Genomic_DNA"/>
</dbReference>
<dbReference type="Pfam" id="PF01966">
    <property type="entry name" value="HD"/>
    <property type="match status" value="1"/>
</dbReference>
<dbReference type="OrthoDB" id="9803619at2"/>
<keyword evidence="1 2" id="KW-0378">Hydrolase</keyword>
<dbReference type="Pfam" id="PF13286">
    <property type="entry name" value="HD_assoc"/>
    <property type="match status" value="1"/>
</dbReference>
<dbReference type="NCBIfam" id="TIGR01353">
    <property type="entry name" value="dGTP_triPase"/>
    <property type="match status" value="1"/>
</dbReference>
<protein>
    <recommendedName>
        <fullName evidence="2">Deoxyguanosinetriphosphate triphosphohydrolase-like protein</fullName>
    </recommendedName>
</protein>
<dbReference type="InterPro" id="IPR023023">
    <property type="entry name" value="dNTPase_2"/>
</dbReference>
<evidence type="ECO:0000313" key="5">
    <source>
        <dbReference type="Proteomes" id="UP000319897"/>
    </source>
</evidence>
<dbReference type="HAMAP" id="MF_01212">
    <property type="entry name" value="dGTPase_type2"/>
    <property type="match status" value="1"/>
</dbReference>
<evidence type="ECO:0000256" key="1">
    <source>
        <dbReference type="ARBA" id="ARBA00022801"/>
    </source>
</evidence>
<dbReference type="InterPro" id="IPR006674">
    <property type="entry name" value="HD_domain"/>
</dbReference>
<dbReference type="GO" id="GO:0006203">
    <property type="term" value="P:dGTP catabolic process"/>
    <property type="evidence" value="ECO:0007669"/>
    <property type="project" value="TreeGrafter"/>
</dbReference>
<dbReference type="SUPFAM" id="SSF109604">
    <property type="entry name" value="HD-domain/PDEase-like"/>
    <property type="match status" value="1"/>
</dbReference>
<comment type="similarity">
    <text evidence="2">Belongs to the dGTPase family. Type 2 subfamily.</text>
</comment>
<dbReference type="InterPro" id="IPR003607">
    <property type="entry name" value="HD/PDEase_dom"/>
</dbReference>
<dbReference type="InterPro" id="IPR006261">
    <property type="entry name" value="dGTPase"/>
</dbReference>
<evidence type="ECO:0000259" key="3">
    <source>
        <dbReference type="PROSITE" id="PS51831"/>
    </source>
</evidence>
<sequence>MPRAPFATDPTRSRGRLFAEDESPIRTAFARDRDRLIHSTAFRRLRYKTQVFVAPDGDHFRVRLTHSLEVAQIARTIARVLKIDEDLAEVVALGHDLGHPPFGHSGEDALQRVMAPYGGFDHNGHAIRILTLLESRTPAYDGLNLSWEVLEGLAKHNGPVANPGWALAAQEEVWPLDLSSFAGLEAQVAALADDIAYNAHDLDDGLRAGLLELDAVCEAVPLVDTLWREVKARWPGETRLRRLRPQLVRDLIGAMVDSLLAETRANLATVQPQRVADVRAAGRPIAGFTPALLAELGPLRAYLMRTMYTHASVKRIRAPAEQMVEDLFAAWHASPGELPEGWRDRCKTEEEPWRARIVGDYVAGMTDRFAIRQHRKLTGRDIMPDGSLF</sequence>
<dbReference type="PANTHER" id="PTHR11373">
    <property type="entry name" value="DEOXYNUCLEOSIDE TRIPHOSPHATE TRIPHOSPHOHYDROLASE"/>
    <property type="match status" value="1"/>
</dbReference>
<dbReference type="Gene3D" id="1.10.3210.10">
    <property type="entry name" value="Hypothetical protein af1432"/>
    <property type="match status" value="1"/>
</dbReference>
<dbReference type="Proteomes" id="UP000319897">
    <property type="component" value="Unassembled WGS sequence"/>
</dbReference>
<name>A0A501XDR5_9SPHN</name>
<proteinExistence type="inferred from homology"/>
<evidence type="ECO:0000313" key="4">
    <source>
        <dbReference type="EMBL" id="TPE58457.1"/>
    </source>
</evidence>
<feature type="domain" description="HD" evidence="3">
    <location>
        <begin position="63"/>
        <end position="198"/>
    </location>
</feature>
<dbReference type="PANTHER" id="PTHR11373:SF43">
    <property type="entry name" value="DEOXYGUANOSINETRIPHOSPHATE TRIPHOSPHOHYDROLASE-LIKE PROTEIN"/>
    <property type="match status" value="1"/>
</dbReference>